<evidence type="ECO:0000256" key="1">
    <source>
        <dbReference type="SAM" id="SignalP"/>
    </source>
</evidence>
<evidence type="ECO:0000313" key="2">
    <source>
        <dbReference type="EMBL" id="VDK82454.1"/>
    </source>
</evidence>
<gene>
    <name evidence="2" type="ORF">NLS_LOCUS5765</name>
</gene>
<dbReference type="STRING" id="42156.A0A3P6UVT0"/>
<dbReference type="AlphaFoldDB" id="A0A3P6UVT0"/>
<dbReference type="OMA" id="YAHICYG"/>
<keyword evidence="3" id="KW-1185">Reference proteome</keyword>
<organism evidence="2 3">
    <name type="scientific">Litomosoides sigmodontis</name>
    <name type="common">Filarial nematode worm</name>
    <dbReference type="NCBI Taxonomy" id="42156"/>
    <lineage>
        <taxon>Eukaryota</taxon>
        <taxon>Metazoa</taxon>
        <taxon>Ecdysozoa</taxon>
        <taxon>Nematoda</taxon>
        <taxon>Chromadorea</taxon>
        <taxon>Rhabditida</taxon>
        <taxon>Spirurina</taxon>
        <taxon>Spiruromorpha</taxon>
        <taxon>Filarioidea</taxon>
        <taxon>Onchocercidae</taxon>
        <taxon>Litomosoides</taxon>
    </lineage>
</organism>
<proteinExistence type="predicted"/>
<dbReference type="Proteomes" id="UP000277928">
    <property type="component" value="Unassembled WGS sequence"/>
</dbReference>
<evidence type="ECO:0000313" key="3">
    <source>
        <dbReference type="Proteomes" id="UP000277928"/>
    </source>
</evidence>
<feature type="signal peptide" evidence="1">
    <location>
        <begin position="1"/>
        <end position="20"/>
    </location>
</feature>
<keyword evidence="1" id="KW-0732">Signal</keyword>
<feature type="chain" id="PRO_5018221573" evidence="1">
    <location>
        <begin position="21"/>
        <end position="137"/>
    </location>
</feature>
<sequence>MQLQLIGVIVIEIFSIVVLGQDETVEDTTAMPTTELAVETLAPTDGQSLTDDDDSMAGVTDGVDQQATAVSMGKSYLLCWKLYSCPLHMRRSCQCPPYPYICYGPYRKIVCGNGADSTAAGEAQEGTTVAELTSSES</sequence>
<name>A0A3P6UVT0_LITSI</name>
<reference evidence="2 3" key="1">
    <citation type="submission" date="2018-08" db="EMBL/GenBank/DDBJ databases">
        <authorList>
            <person name="Laetsch R D."/>
            <person name="Stevens L."/>
            <person name="Kumar S."/>
            <person name="Blaxter L. M."/>
        </authorList>
    </citation>
    <scope>NUCLEOTIDE SEQUENCE [LARGE SCALE GENOMIC DNA]</scope>
</reference>
<protein>
    <submittedName>
        <fullName evidence="2">Uncharacterized protein</fullName>
    </submittedName>
</protein>
<accession>A0A3P6UVT0</accession>
<dbReference type="EMBL" id="UYRX01000454">
    <property type="protein sequence ID" value="VDK82454.1"/>
    <property type="molecule type" value="Genomic_DNA"/>
</dbReference>